<reference evidence="3" key="1">
    <citation type="submission" date="2018-06" db="EMBL/GenBank/DDBJ databases">
        <authorList>
            <person name="Zhirakovskaya E."/>
        </authorList>
    </citation>
    <scope>NUCLEOTIDE SEQUENCE</scope>
</reference>
<proteinExistence type="predicted"/>
<organism evidence="3">
    <name type="scientific">hydrothermal vent metagenome</name>
    <dbReference type="NCBI Taxonomy" id="652676"/>
    <lineage>
        <taxon>unclassified sequences</taxon>
        <taxon>metagenomes</taxon>
        <taxon>ecological metagenomes</taxon>
    </lineage>
</organism>
<protein>
    <submittedName>
        <fullName evidence="3">Uncharacterized protein</fullName>
    </submittedName>
</protein>
<evidence type="ECO:0000256" key="1">
    <source>
        <dbReference type="SAM" id="MobiDB-lite"/>
    </source>
</evidence>
<feature type="region of interest" description="Disordered" evidence="1">
    <location>
        <begin position="92"/>
        <end position="111"/>
    </location>
</feature>
<evidence type="ECO:0000256" key="2">
    <source>
        <dbReference type="SAM" id="Phobius"/>
    </source>
</evidence>
<feature type="region of interest" description="Disordered" evidence="1">
    <location>
        <begin position="1"/>
        <end position="20"/>
    </location>
</feature>
<feature type="transmembrane region" description="Helical" evidence="2">
    <location>
        <begin position="21"/>
        <end position="41"/>
    </location>
</feature>
<gene>
    <name evidence="3" type="ORF">MNBD_PLANCTO03-662</name>
</gene>
<accession>A0A3B1DUR8</accession>
<dbReference type="AlphaFoldDB" id="A0A3B1DUR8"/>
<keyword evidence="2" id="KW-0812">Transmembrane</keyword>
<name>A0A3B1DUR8_9ZZZZ</name>
<dbReference type="EMBL" id="UOGK01000296">
    <property type="protein sequence ID" value="VAX39854.1"/>
    <property type="molecule type" value="Genomic_DNA"/>
</dbReference>
<evidence type="ECO:0000313" key="3">
    <source>
        <dbReference type="EMBL" id="VAX39854.1"/>
    </source>
</evidence>
<keyword evidence="2" id="KW-0472">Membrane</keyword>
<keyword evidence="2" id="KW-1133">Transmembrane helix</keyword>
<feature type="compositionally biased region" description="Polar residues" evidence="1">
    <location>
        <begin position="1"/>
        <end position="14"/>
    </location>
</feature>
<sequence length="111" mass="11699">MARSNTSPRSQRPSSMGRRSKVVWASLVGSMTAVTSLLLALDHGSPARLDGIALPAMAATSGTTSIEAVFETRTPVTPGQWRAIVIDHTGSPYGTPTSIDQQHKSQGLRGL</sequence>
<feature type="non-terminal residue" evidence="3">
    <location>
        <position position="111"/>
    </location>
</feature>